<reference evidence="1 2" key="1">
    <citation type="submission" date="2015-10" db="EMBL/GenBank/DDBJ databases">
        <title>Genome analyses suggest a sexual origin of heterokaryosis in a supposedly ancient asexual fungus.</title>
        <authorList>
            <person name="Ropars J."/>
            <person name="Sedzielewska K."/>
            <person name="Noel J."/>
            <person name="Charron P."/>
            <person name="Farinelli L."/>
            <person name="Marton T."/>
            <person name="Kruger M."/>
            <person name="Pelin A."/>
            <person name="Brachmann A."/>
            <person name="Corradi N."/>
        </authorList>
    </citation>
    <scope>NUCLEOTIDE SEQUENCE [LARGE SCALE GENOMIC DNA]</scope>
    <source>
        <strain evidence="1 2">A4</strain>
    </source>
</reference>
<protein>
    <submittedName>
        <fullName evidence="1">Uncharacterized protein</fullName>
    </submittedName>
</protein>
<name>A0A2I1GHH4_9GLOM</name>
<gene>
    <name evidence="1" type="ORF">RhiirA4_402024</name>
</gene>
<proteinExistence type="predicted"/>
<dbReference type="Proteomes" id="UP000234323">
    <property type="component" value="Unassembled WGS sequence"/>
</dbReference>
<accession>A0A2I1GHH4</accession>
<dbReference type="VEuPathDB" id="FungiDB:RhiirA1_438366"/>
<sequence length="84" mass="10162">MNFDVILKEITEKQPQSLHNLRISDGWKISAEAFEKFLESREKISRPVCFYWNPTVHFTGKMEEVCKMYHRYGVLRQYVSHVFY</sequence>
<dbReference type="VEuPathDB" id="FungiDB:RhiirFUN_010616"/>
<comment type="caution">
    <text evidence="1">The sequence shown here is derived from an EMBL/GenBank/DDBJ whole genome shotgun (WGS) entry which is preliminary data.</text>
</comment>
<dbReference type="VEuPathDB" id="FungiDB:FUN_006668"/>
<keyword evidence="2" id="KW-1185">Reference proteome</keyword>
<evidence type="ECO:0000313" key="1">
    <source>
        <dbReference type="EMBL" id="PKY46058.1"/>
    </source>
</evidence>
<evidence type="ECO:0000313" key="2">
    <source>
        <dbReference type="Proteomes" id="UP000234323"/>
    </source>
</evidence>
<organism evidence="1 2">
    <name type="scientific">Rhizophagus irregularis</name>
    <dbReference type="NCBI Taxonomy" id="588596"/>
    <lineage>
        <taxon>Eukaryota</taxon>
        <taxon>Fungi</taxon>
        <taxon>Fungi incertae sedis</taxon>
        <taxon>Mucoromycota</taxon>
        <taxon>Glomeromycotina</taxon>
        <taxon>Glomeromycetes</taxon>
        <taxon>Glomerales</taxon>
        <taxon>Glomeraceae</taxon>
        <taxon>Rhizophagus</taxon>
    </lineage>
</organism>
<dbReference type="EMBL" id="LLXI01000429">
    <property type="protein sequence ID" value="PKY46058.1"/>
    <property type="molecule type" value="Genomic_DNA"/>
</dbReference>
<dbReference type="AlphaFoldDB" id="A0A2I1GHH4"/>